<evidence type="ECO:0000313" key="2">
    <source>
        <dbReference type="Proteomes" id="UP000078397"/>
    </source>
</evidence>
<sequence length="100" mass="11551">MTFVVEPNWVSQTRPQITEPESPVSSDRLASTAIKGSWDRFRSDGISVGHDPGWVTLTERDDGRANERSNDEWRREQKQIRYDVEIESIESTLRSMRGVK</sequence>
<dbReference type="Proteomes" id="UP000078397">
    <property type="component" value="Unassembled WGS sequence"/>
</dbReference>
<organism evidence="1 2">
    <name type="scientific">Pochonia chlamydosporia 170</name>
    <dbReference type="NCBI Taxonomy" id="1380566"/>
    <lineage>
        <taxon>Eukaryota</taxon>
        <taxon>Fungi</taxon>
        <taxon>Dikarya</taxon>
        <taxon>Ascomycota</taxon>
        <taxon>Pezizomycotina</taxon>
        <taxon>Sordariomycetes</taxon>
        <taxon>Hypocreomycetidae</taxon>
        <taxon>Hypocreales</taxon>
        <taxon>Clavicipitaceae</taxon>
        <taxon>Pochonia</taxon>
    </lineage>
</organism>
<dbReference type="AlphaFoldDB" id="A0A179FJV9"/>
<dbReference type="KEGG" id="pchm:VFPPC_14243"/>
<dbReference type="GeneID" id="28856006"/>
<dbReference type="RefSeq" id="XP_018142911.1">
    <property type="nucleotide sequence ID" value="XM_018292012.1"/>
</dbReference>
<accession>A0A179FJV9</accession>
<comment type="caution">
    <text evidence="1">The sequence shown here is derived from an EMBL/GenBank/DDBJ whole genome shotgun (WGS) entry which is preliminary data.</text>
</comment>
<keyword evidence="2" id="KW-1185">Reference proteome</keyword>
<dbReference type="EMBL" id="LSBJ02000004">
    <property type="protein sequence ID" value="OAQ65824.1"/>
    <property type="molecule type" value="Genomic_DNA"/>
</dbReference>
<gene>
    <name evidence="1" type="ORF">VFPPC_14243</name>
</gene>
<proteinExistence type="predicted"/>
<name>A0A179FJV9_METCM</name>
<protein>
    <submittedName>
        <fullName evidence="1">Uncharacterized protein</fullName>
    </submittedName>
</protein>
<reference evidence="1 2" key="1">
    <citation type="journal article" date="2016" name="PLoS Pathog.">
        <title>Biosynthesis of antibiotic leucinostatins in bio-control fungus Purpureocillium lilacinum and their inhibition on phytophthora revealed by genome mining.</title>
        <authorList>
            <person name="Wang G."/>
            <person name="Liu Z."/>
            <person name="Lin R."/>
            <person name="Li E."/>
            <person name="Mao Z."/>
            <person name="Ling J."/>
            <person name="Yang Y."/>
            <person name="Yin W.B."/>
            <person name="Xie B."/>
        </authorList>
    </citation>
    <scope>NUCLEOTIDE SEQUENCE [LARGE SCALE GENOMIC DNA]</scope>
    <source>
        <strain evidence="1">170</strain>
    </source>
</reference>
<evidence type="ECO:0000313" key="1">
    <source>
        <dbReference type="EMBL" id="OAQ65824.1"/>
    </source>
</evidence>